<feature type="region of interest" description="Disordered" evidence="1">
    <location>
        <begin position="173"/>
        <end position="202"/>
    </location>
</feature>
<feature type="signal peptide" evidence="3">
    <location>
        <begin position="1"/>
        <end position="31"/>
    </location>
</feature>
<dbReference type="EMBL" id="FOQH01000003">
    <property type="protein sequence ID" value="SFH90120.1"/>
    <property type="molecule type" value="Genomic_DNA"/>
</dbReference>
<organism evidence="4 5">
    <name type="scientific">Albimonas pacifica</name>
    <dbReference type="NCBI Taxonomy" id="1114924"/>
    <lineage>
        <taxon>Bacteria</taxon>
        <taxon>Pseudomonadati</taxon>
        <taxon>Pseudomonadota</taxon>
        <taxon>Alphaproteobacteria</taxon>
        <taxon>Rhodobacterales</taxon>
        <taxon>Paracoccaceae</taxon>
        <taxon>Albimonas</taxon>
    </lineage>
</organism>
<keyword evidence="2" id="KW-0812">Transmembrane</keyword>
<evidence type="ECO:0000256" key="3">
    <source>
        <dbReference type="SAM" id="SignalP"/>
    </source>
</evidence>
<dbReference type="RefSeq" id="WP_092858824.1">
    <property type="nucleotide sequence ID" value="NZ_FOQH01000003.1"/>
</dbReference>
<feature type="transmembrane region" description="Helical" evidence="2">
    <location>
        <begin position="205"/>
        <end position="222"/>
    </location>
</feature>
<sequence>MFAASRRAAGFVRAALAGIVLAVLPAVGAQALTVSESTAGEFSSDWSNPTEIGAGVDRVSGTGSANAYDILHFTGLAAGAQALTLSFVAPEGVDWSYAAGGSVLWSEDPFRWSWDGATAGEVRLDYYGREQTVTLALPDGFAGDLYLGLYFTHGAGLAYTILAELGAPIPGGGIDPGQPTLPGGEAQFPPAGDPVDSGSASPVPLPPALAMLGAGLAALGVASRRRRRAA</sequence>
<name>A0A1I3DTQ5_9RHOB</name>
<evidence type="ECO:0008006" key="6">
    <source>
        <dbReference type="Google" id="ProtNLM"/>
    </source>
</evidence>
<evidence type="ECO:0000256" key="1">
    <source>
        <dbReference type="SAM" id="MobiDB-lite"/>
    </source>
</evidence>
<dbReference type="Proteomes" id="UP000199377">
    <property type="component" value="Unassembled WGS sequence"/>
</dbReference>
<keyword evidence="2" id="KW-0472">Membrane</keyword>
<keyword evidence="2" id="KW-1133">Transmembrane helix</keyword>
<keyword evidence="5" id="KW-1185">Reference proteome</keyword>
<reference evidence="4 5" key="1">
    <citation type="submission" date="2016-10" db="EMBL/GenBank/DDBJ databases">
        <authorList>
            <person name="de Groot N.N."/>
        </authorList>
    </citation>
    <scope>NUCLEOTIDE SEQUENCE [LARGE SCALE GENOMIC DNA]</scope>
    <source>
        <strain evidence="4 5">CGMCC 1.11030</strain>
    </source>
</reference>
<dbReference type="STRING" id="1114924.SAMN05216258_1039"/>
<proteinExistence type="predicted"/>
<feature type="chain" id="PRO_5011716158" description="VPLPA-CTERM protein sorting domain-containing protein" evidence="3">
    <location>
        <begin position="32"/>
        <end position="230"/>
    </location>
</feature>
<dbReference type="AlphaFoldDB" id="A0A1I3DTQ5"/>
<gene>
    <name evidence="4" type="ORF">SAMN05216258_1039</name>
</gene>
<evidence type="ECO:0000313" key="4">
    <source>
        <dbReference type="EMBL" id="SFH90120.1"/>
    </source>
</evidence>
<dbReference type="OrthoDB" id="7869561at2"/>
<keyword evidence="3" id="KW-0732">Signal</keyword>
<evidence type="ECO:0000313" key="5">
    <source>
        <dbReference type="Proteomes" id="UP000199377"/>
    </source>
</evidence>
<evidence type="ECO:0000256" key="2">
    <source>
        <dbReference type="SAM" id="Phobius"/>
    </source>
</evidence>
<accession>A0A1I3DTQ5</accession>
<protein>
    <recommendedName>
        <fullName evidence="6">VPLPA-CTERM protein sorting domain-containing protein</fullName>
    </recommendedName>
</protein>